<feature type="transmembrane region" description="Helical" evidence="6">
    <location>
        <begin position="539"/>
        <end position="558"/>
    </location>
</feature>
<keyword evidence="2" id="KW-0813">Transport</keyword>
<dbReference type="GO" id="GO:0016020">
    <property type="term" value="C:membrane"/>
    <property type="evidence" value="ECO:0007669"/>
    <property type="project" value="UniProtKB-SubCell"/>
</dbReference>
<dbReference type="AlphaFoldDB" id="A0A6J1MC48"/>
<evidence type="ECO:0000256" key="4">
    <source>
        <dbReference type="ARBA" id="ARBA00022989"/>
    </source>
</evidence>
<dbReference type="InterPro" id="IPR011701">
    <property type="entry name" value="MFS"/>
</dbReference>
<dbReference type="PANTHER" id="PTHR23511:SF36">
    <property type="entry name" value="EG:BACR7A4.13 PROTEIN-RELATED"/>
    <property type="match status" value="1"/>
</dbReference>
<dbReference type="PROSITE" id="PS50850">
    <property type="entry name" value="MFS"/>
    <property type="match status" value="1"/>
</dbReference>
<dbReference type="GO" id="GO:0022857">
    <property type="term" value="F:transmembrane transporter activity"/>
    <property type="evidence" value="ECO:0007669"/>
    <property type="project" value="InterPro"/>
</dbReference>
<feature type="transmembrane region" description="Helical" evidence="6">
    <location>
        <begin position="174"/>
        <end position="193"/>
    </location>
</feature>
<feature type="transmembrane region" description="Helical" evidence="6">
    <location>
        <begin position="213"/>
        <end position="234"/>
    </location>
</feature>
<dbReference type="FunFam" id="1.20.1250.20:FF:000232">
    <property type="entry name" value="Organic cation/carnitine transporter 7"/>
    <property type="match status" value="1"/>
</dbReference>
<dbReference type="OrthoDB" id="3936150at2759"/>
<evidence type="ECO:0000256" key="3">
    <source>
        <dbReference type="ARBA" id="ARBA00022692"/>
    </source>
</evidence>
<feature type="transmembrane region" description="Helical" evidence="6">
    <location>
        <begin position="88"/>
        <end position="107"/>
    </location>
</feature>
<evidence type="ECO:0000256" key="2">
    <source>
        <dbReference type="ARBA" id="ARBA00022448"/>
    </source>
</evidence>
<dbReference type="Pfam" id="PF07690">
    <property type="entry name" value="MFS_1"/>
    <property type="match status" value="1"/>
</dbReference>
<feature type="transmembrane region" description="Helical" evidence="6">
    <location>
        <begin position="425"/>
        <end position="445"/>
    </location>
</feature>
<evidence type="ECO:0000256" key="5">
    <source>
        <dbReference type="ARBA" id="ARBA00023136"/>
    </source>
</evidence>
<dbReference type="Gene3D" id="1.20.1250.20">
    <property type="entry name" value="MFS general substrate transporter like domains"/>
    <property type="match status" value="1"/>
</dbReference>
<evidence type="ECO:0000259" key="7">
    <source>
        <dbReference type="PROSITE" id="PS50850"/>
    </source>
</evidence>
<reference evidence="9" key="1">
    <citation type="submission" date="2025-08" db="UniProtKB">
        <authorList>
            <consortium name="RefSeq"/>
        </authorList>
    </citation>
    <scope>IDENTIFICATION</scope>
    <source>
        <strain evidence="9">15085-1641.00</strain>
        <tissue evidence="9">Whole body</tissue>
    </source>
</reference>
<dbReference type="OMA" id="SAVMWGY"/>
<keyword evidence="3 6" id="KW-0812">Transmembrane</keyword>
<feature type="transmembrane region" description="Helical" evidence="6">
    <location>
        <begin position="475"/>
        <end position="495"/>
    </location>
</feature>
<organism evidence="8 9">
    <name type="scientific">Drosophila hydei</name>
    <name type="common">Fruit fly</name>
    <dbReference type="NCBI Taxonomy" id="7224"/>
    <lineage>
        <taxon>Eukaryota</taxon>
        <taxon>Metazoa</taxon>
        <taxon>Ecdysozoa</taxon>
        <taxon>Arthropoda</taxon>
        <taxon>Hexapoda</taxon>
        <taxon>Insecta</taxon>
        <taxon>Pterygota</taxon>
        <taxon>Neoptera</taxon>
        <taxon>Endopterygota</taxon>
        <taxon>Diptera</taxon>
        <taxon>Brachycera</taxon>
        <taxon>Muscomorpha</taxon>
        <taxon>Ephydroidea</taxon>
        <taxon>Drosophilidae</taxon>
        <taxon>Drosophila</taxon>
    </lineage>
</organism>
<name>A0A6J1MC48_DROHY</name>
<gene>
    <name evidence="9" type="primary">LOC111601915</name>
</gene>
<feature type="transmembrane region" description="Helical" evidence="6">
    <location>
        <begin position="140"/>
        <end position="162"/>
    </location>
</feature>
<dbReference type="PANTHER" id="PTHR23511">
    <property type="entry name" value="SYNAPTIC VESICLE GLYCOPROTEIN 2"/>
    <property type="match status" value="1"/>
</dbReference>
<keyword evidence="8" id="KW-1185">Reference proteome</keyword>
<feature type="transmembrane region" description="Helical" evidence="6">
    <location>
        <begin position="450"/>
        <end position="469"/>
    </location>
</feature>
<feature type="transmembrane region" description="Helical" evidence="6">
    <location>
        <begin position="116"/>
        <end position="134"/>
    </location>
</feature>
<feature type="transmembrane region" description="Helical" evidence="6">
    <location>
        <begin position="335"/>
        <end position="353"/>
    </location>
</feature>
<protein>
    <submittedName>
        <fullName evidence="9">Synaptic vesicle glycoprotein 2B</fullName>
    </submittedName>
</protein>
<sequence>MGVATTRADKMIRLEELQDDDTPPSKPPAQPADFETAIDAAGFGMFNILLLLVAVAAAMGTVYETSTMSYILPSAECDLHLTLIDKGVLNAITYAGMISSAILWGYVADTKGRKKLLVYGYLADTVCVLGGALSQNVVQLMIFKYLGGFTMSGPFAVLMTYLTELHGRQYRQRIMMMVGIMFSVGTLSLPGLAMGILPQPWDIQILGLSLHAWQVFVAISAVPSILSCAFFPFFPESPKFLMSRGRNKEALEAFRFIYALNKRQPRSAYPIKELANEQSPKSDAQQLEQTVDTANGKTAVDKAQPKDADVELASKPKSSLHLGLLQLRPLFVKPYLGLSLLVYLLNFCVLLGQNTMRLWLPQLFASIKEYEQLASSQAHSESTSICNIVDYSVNRTQRQLEAAALGDPMAECTVNVSAASYTNNLIVASAGLVSYALAGVLVNLVGVKRIMCMCLFAAGSCALGMYWSSSSTTTVALASVFVSVGSISGTSLISASLSMFPTALRTMIVSLSMMVGRMGSLVGNIFFPALMTTGCLPPFLMVSCFMFTGCLLASFLPVKNKAALK</sequence>
<evidence type="ECO:0000256" key="1">
    <source>
        <dbReference type="ARBA" id="ARBA00004141"/>
    </source>
</evidence>
<proteinExistence type="predicted"/>
<accession>A0A6J1MC48</accession>
<dbReference type="InterPro" id="IPR036259">
    <property type="entry name" value="MFS_trans_sf"/>
</dbReference>
<evidence type="ECO:0000313" key="9">
    <source>
        <dbReference type="RefSeq" id="XP_023174530.2"/>
    </source>
</evidence>
<keyword evidence="5 6" id="KW-0472">Membrane</keyword>
<dbReference type="SUPFAM" id="SSF103473">
    <property type="entry name" value="MFS general substrate transporter"/>
    <property type="match status" value="1"/>
</dbReference>
<keyword evidence="4 6" id="KW-1133">Transmembrane helix</keyword>
<feature type="transmembrane region" description="Helical" evidence="6">
    <location>
        <begin position="40"/>
        <end position="63"/>
    </location>
</feature>
<dbReference type="InterPro" id="IPR020846">
    <property type="entry name" value="MFS_dom"/>
</dbReference>
<feature type="domain" description="Major facilitator superfamily (MFS) profile" evidence="7">
    <location>
        <begin position="50"/>
        <end position="561"/>
    </location>
</feature>
<dbReference type="GeneID" id="111601915"/>
<dbReference type="Proteomes" id="UP000504633">
    <property type="component" value="Unplaced"/>
</dbReference>
<evidence type="ECO:0000256" key="6">
    <source>
        <dbReference type="SAM" id="Phobius"/>
    </source>
</evidence>
<dbReference type="RefSeq" id="XP_023174530.2">
    <property type="nucleotide sequence ID" value="XM_023318762.2"/>
</dbReference>
<dbReference type="KEGG" id="dhe:111601915"/>
<evidence type="ECO:0000313" key="8">
    <source>
        <dbReference type="Proteomes" id="UP000504633"/>
    </source>
</evidence>
<comment type="subcellular location">
    <subcellularLocation>
        <location evidence="1">Membrane</location>
        <topology evidence="1">Multi-pass membrane protein</topology>
    </subcellularLocation>
</comment>
<feature type="transmembrane region" description="Helical" evidence="6">
    <location>
        <begin position="507"/>
        <end position="527"/>
    </location>
</feature>